<comment type="subcellular location">
    <subcellularLocation>
        <location evidence="1">Membrane</location>
        <topology evidence="1">Multi-pass membrane protein</topology>
    </subcellularLocation>
</comment>
<evidence type="ECO:0000256" key="8">
    <source>
        <dbReference type="ARBA" id="ARBA00031293"/>
    </source>
</evidence>
<keyword evidence="5 9" id="KW-0812">Transmembrane</keyword>
<keyword evidence="4" id="KW-0813">Transport</keyword>
<dbReference type="Pfam" id="PF00375">
    <property type="entry name" value="SDF"/>
    <property type="match status" value="1"/>
</dbReference>
<dbReference type="AlphaFoldDB" id="A0A1U7M912"/>
<feature type="transmembrane region" description="Helical" evidence="9">
    <location>
        <begin position="107"/>
        <end position="126"/>
    </location>
</feature>
<feature type="transmembrane region" description="Helical" evidence="9">
    <location>
        <begin position="6"/>
        <end position="24"/>
    </location>
</feature>
<keyword evidence="6 9" id="KW-1133">Transmembrane helix</keyword>
<evidence type="ECO:0000256" key="3">
    <source>
        <dbReference type="ARBA" id="ARBA00022031"/>
    </source>
</evidence>
<evidence type="ECO:0000256" key="5">
    <source>
        <dbReference type="ARBA" id="ARBA00022692"/>
    </source>
</evidence>
<dbReference type="InterPro" id="IPR001991">
    <property type="entry name" value="Na-dicarboxylate_symporter"/>
</dbReference>
<feature type="transmembrane region" description="Helical" evidence="9">
    <location>
        <begin position="31"/>
        <end position="53"/>
    </location>
</feature>
<protein>
    <recommendedName>
        <fullName evidence="3">L-cystine uptake protein TcyP</fullName>
    </recommendedName>
    <alternativeName>
        <fullName evidence="8">Transporter of cystine TcyP</fullName>
    </alternativeName>
</protein>
<dbReference type="InterPro" id="IPR036458">
    <property type="entry name" value="Na:dicarbo_symporter_sf"/>
</dbReference>
<evidence type="ECO:0000256" key="9">
    <source>
        <dbReference type="SAM" id="Phobius"/>
    </source>
</evidence>
<dbReference type="SUPFAM" id="SSF118215">
    <property type="entry name" value="Proton glutamate symport protein"/>
    <property type="match status" value="1"/>
</dbReference>
<evidence type="ECO:0000313" key="10">
    <source>
        <dbReference type="EMBL" id="OLS03802.1"/>
    </source>
</evidence>
<organism evidence="10 11">
    <name type="scientific">Tissierella creatinophila DSM 6911</name>
    <dbReference type="NCBI Taxonomy" id="1123403"/>
    <lineage>
        <taxon>Bacteria</taxon>
        <taxon>Bacillati</taxon>
        <taxon>Bacillota</taxon>
        <taxon>Tissierellia</taxon>
        <taxon>Tissierellales</taxon>
        <taxon>Tissierellaceae</taxon>
        <taxon>Tissierella</taxon>
    </lineage>
</organism>
<accession>A0A1U7M912</accession>
<feature type="transmembrane region" description="Helical" evidence="9">
    <location>
        <begin position="73"/>
        <end position="95"/>
    </location>
</feature>
<keyword evidence="11" id="KW-1185">Reference proteome</keyword>
<evidence type="ECO:0000256" key="7">
    <source>
        <dbReference type="ARBA" id="ARBA00023136"/>
    </source>
</evidence>
<name>A0A1U7M912_TISCR</name>
<dbReference type="PANTHER" id="PTHR42865:SF5">
    <property type="entry name" value="L-CYSTINE TRANSPORTER TCYP"/>
    <property type="match status" value="1"/>
</dbReference>
<reference evidence="10 11" key="1">
    <citation type="submission" date="2016-02" db="EMBL/GenBank/DDBJ databases">
        <title>Genome sequence of Tissierella creatinophila DSM 6911.</title>
        <authorList>
            <person name="Poehlein A."/>
            <person name="Daniel R."/>
        </authorList>
    </citation>
    <scope>NUCLEOTIDE SEQUENCE [LARGE SCALE GENOMIC DNA]</scope>
    <source>
        <strain evidence="10 11">DSM 6911</strain>
    </source>
</reference>
<dbReference type="EMBL" id="LTDM01000002">
    <property type="protein sequence ID" value="OLS03802.1"/>
    <property type="molecule type" value="Genomic_DNA"/>
</dbReference>
<feature type="transmembrane region" description="Helical" evidence="9">
    <location>
        <begin position="265"/>
        <end position="287"/>
    </location>
</feature>
<feature type="transmembrane region" description="Helical" evidence="9">
    <location>
        <begin position="395"/>
        <end position="417"/>
    </location>
</feature>
<evidence type="ECO:0000256" key="1">
    <source>
        <dbReference type="ARBA" id="ARBA00004141"/>
    </source>
</evidence>
<evidence type="ECO:0000256" key="2">
    <source>
        <dbReference type="ARBA" id="ARBA00006148"/>
    </source>
</evidence>
<comment type="caution">
    <text evidence="10">The sequence shown here is derived from an EMBL/GenBank/DDBJ whole genome shotgun (WGS) entry which is preliminary data.</text>
</comment>
<dbReference type="PRINTS" id="PR00173">
    <property type="entry name" value="EDTRNSPORT"/>
</dbReference>
<feature type="transmembrane region" description="Helical" evidence="9">
    <location>
        <begin position="371"/>
        <end position="389"/>
    </location>
</feature>
<dbReference type="Proteomes" id="UP000186112">
    <property type="component" value="Unassembled WGS sequence"/>
</dbReference>
<evidence type="ECO:0000256" key="6">
    <source>
        <dbReference type="ARBA" id="ARBA00022989"/>
    </source>
</evidence>
<evidence type="ECO:0000256" key="4">
    <source>
        <dbReference type="ARBA" id="ARBA00022448"/>
    </source>
</evidence>
<comment type="similarity">
    <text evidence="2">Belongs to the dicarboxylate/amino acid:cation symporter (DAACS) (TC 2.A.23) family.</text>
</comment>
<feature type="transmembrane region" description="Helical" evidence="9">
    <location>
        <begin position="186"/>
        <end position="204"/>
    </location>
</feature>
<dbReference type="GO" id="GO:0015184">
    <property type="term" value="F:L-cystine transmembrane transporter activity"/>
    <property type="evidence" value="ECO:0007669"/>
    <property type="project" value="TreeGrafter"/>
</dbReference>
<keyword evidence="7 9" id="KW-0472">Membrane</keyword>
<feature type="transmembrane region" description="Helical" evidence="9">
    <location>
        <begin position="225"/>
        <end position="245"/>
    </location>
</feature>
<dbReference type="PANTHER" id="PTHR42865">
    <property type="entry name" value="PROTON/GLUTAMATE-ASPARTATE SYMPORTER"/>
    <property type="match status" value="1"/>
</dbReference>
<evidence type="ECO:0000313" key="11">
    <source>
        <dbReference type="Proteomes" id="UP000186112"/>
    </source>
</evidence>
<dbReference type="GO" id="GO:0005886">
    <property type="term" value="C:plasma membrane"/>
    <property type="evidence" value="ECO:0007669"/>
    <property type="project" value="TreeGrafter"/>
</dbReference>
<dbReference type="RefSeq" id="WP_075724102.1">
    <property type="nucleotide sequence ID" value="NZ_LTDM01000002.1"/>
</dbReference>
<dbReference type="Gene3D" id="1.10.3860.10">
    <property type="entry name" value="Sodium:dicarboxylate symporter"/>
    <property type="match status" value="1"/>
</dbReference>
<gene>
    <name evidence="10" type="primary">tcyP</name>
    <name evidence="10" type="ORF">TICRE_01250</name>
</gene>
<dbReference type="OrthoDB" id="7778689at2"/>
<proteinExistence type="inferred from homology"/>
<dbReference type="GO" id="GO:0015293">
    <property type="term" value="F:symporter activity"/>
    <property type="evidence" value="ECO:0007669"/>
    <property type="project" value="InterPro"/>
</dbReference>
<sequence>MNNTVLILINILAMAAIIYTLMFLKKRNFSFTFRVILAMVVGIVFGAALQIIYGASSDIVVESNSWFSIVGTGYVRLLRMIVIPLIFVSITSAIINQESKNLGKMATQIILILVITTAISAFVGAMTSNAFNLTAKGLYSGEIETQAGESLEESLEEYQSRPIQEQIVEIIPINPFYSMTGQGNSATLSVVVFAAFVAIAAIGIRSIKPESSKLFADLIKALNDVVMRMVTMILRLTPYGVLALMTRMVSTSNFKDILRLINFVIASYVALIIVFIIHLLLLLAFGINPGIYLKKSATALMFAFSSRSSAGTLPINIQTQIDKFGVSPGQANLSASLGTSIGQNGCAGVYPAMLAVMIAPTVGIDPMDPTFLIKLIVITAIASFGIAGVGGGATFAALTVLSSMGLPVGLVGLLIAIEPLIDMGRTLVNVSDSMVAGLISSKLMNELDLERYNSKVSKNVEEG</sequence>